<dbReference type="EMBL" id="AP006498">
    <property type="protein sequence ID" value="BAM81711.1"/>
    <property type="molecule type" value="Genomic_DNA"/>
</dbReference>
<dbReference type="PANTHER" id="PTHR21292">
    <property type="entry name" value="EXOCYST COMPLEX COMPONENT SEC6-RELATED"/>
    <property type="match status" value="1"/>
</dbReference>
<dbReference type="Gene3D" id="1.10.357.50">
    <property type="match status" value="1"/>
</dbReference>
<dbReference type="GO" id="GO:0000145">
    <property type="term" value="C:exocyst"/>
    <property type="evidence" value="ECO:0007669"/>
    <property type="project" value="InterPro"/>
</dbReference>
<dbReference type="RefSeq" id="XP_005537747.1">
    <property type="nucleotide sequence ID" value="XM_005537690.1"/>
</dbReference>
<reference evidence="2 3" key="2">
    <citation type="journal article" date="2007" name="BMC Biol.">
        <title>A 100%-complete sequence reveals unusually simple genomic features in the hot-spring red alga Cyanidioschyzon merolae.</title>
        <authorList>
            <person name="Nozaki H."/>
            <person name="Takano H."/>
            <person name="Misumi O."/>
            <person name="Terasawa K."/>
            <person name="Matsuzaki M."/>
            <person name="Maruyama S."/>
            <person name="Nishida K."/>
            <person name="Yagisawa F."/>
            <person name="Yoshida Y."/>
            <person name="Fujiwara T."/>
            <person name="Takio S."/>
            <person name="Tamura K."/>
            <person name="Chung S.J."/>
            <person name="Nakamura S."/>
            <person name="Kuroiwa H."/>
            <person name="Tanaka K."/>
            <person name="Sato N."/>
            <person name="Kuroiwa T."/>
        </authorList>
    </citation>
    <scope>NUCLEOTIDE SEQUENCE [LARGE SCALE GENOMIC DNA]</scope>
    <source>
        <strain evidence="2 3">10D</strain>
    </source>
</reference>
<dbReference type="GO" id="GO:0006887">
    <property type="term" value="P:exocytosis"/>
    <property type="evidence" value="ECO:0007669"/>
    <property type="project" value="InterPro"/>
</dbReference>
<dbReference type="Proteomes" id="UP000007014">
    <property type="component" value="Chromosome 16"/>
</dbReference>
<dbReference type="Pfam" id="PF06046">
    <property type="entry name" value="Sec6"/>
    <property type="match status" value="1"/>
</dbReference>
<name>M1UUY0_CYAM1</name>
<protein>
    <recommendedName>
        <fullName evidence="4">Exocyst complex component Sec6</fullName>
    </recommendedName>
</protein>
<dbReference type="OrthoDB" id="190098at2759"/>
<feature type="compositionally biased region" description="Polar residues" evidence="1">
    <location>
        <begin position="671"/>
        <end position="681"/>
    </location>
</feature>
<dbReference type="InterPro" id="IPR010326">
    <property type="entry name" value="EXOC3/Sec6"/>
</dbReference>
<feature type="region of interest" description="Disordered" evidence="1">
    <location>
        <begin position="59"/>
        <end position="91"/>
    </location>
</feature>
<reference evidence="2 3" key="1">
    <citation type="journal article" date="2004" name="Nature">
        <title>Genome sequence of the ultrasmall unicellular red alga Cyanidioschyzon merolae 10D.</title>
        <authorList>
            <person name="Matsuzaki M."/>
            <person name="Misumi O."/>
            <person name="Shin-i T."/>
            <person name="Maruyama S."/>
            <person name="Takahara M."/>
            <person name="Miyagishima S."/>
            <person name="Mori T."/>
            <person name="Nishida K."/>
            <person name="Yagisawa F."/>
            <person name="Nishida K."/>
            <person name="Yoshida Y."/>
            <person name="Nishimura Y."/>
            <person name="Nakao S."/>
            <person name="Kobayashi T."/>
            <person name="Momoyama Y."/>
            <person name="Higashiyama T."/>
            <person name="Minoda A."/>
            <person name="Sano M."/>
            <person name="Nomoto H."/>
            <person name="Oishi K."/>
            <person name="Hayashi H."/>
            <person name="Ohta F."/>
            <person name="Nishizaka S."/>
            <person name="Haga S."/>
            <person name="Miura S."/>
            <person name="Morishita T."/>
            <person name="Kabeya Y."/>
            <person name="Terasawa K."/>
            <person name="Suzuki Y."/>
            <person name="Ishii Y."/>
            <person name="Asakawa S."/>
            <person name="Takano H."/>
            <person name="Ohta N."/>
            <person name="Kuroiwa H."/>
            <person name="Tanaka K."/>
            <person name="Shimizu N."/>
            <person name="Sugano S."/>
            <person name="Sato N."/>
            <person name="Nozaki H."/>
            <person name="Ogasawara N."/>
            <person name="Kohara Y."/>
            <person name="Kuroiwa T."/>
        </authorList>
    </citation>
    <scope>NUCLEOTIDE SEQUENCE [LARGE SCALE GENOMIC DNA]</scope>
    <source>
        <strain evidence="2 3">10D</strain>
    </source>
</reference>
<organism evidence="2 3">
    <name type="scientific">Cyanidioschyzon merolae (strain NIES-3377 / 10D)</name>
    <name type="common">Unicellular red alga</name>
    <dbReference type="NCBI Taxonomy" id="280699"/>
    <lineage>
        <taxon>Eukaryota</taxon>
        <taxon>Rhodophyta</taxon>
        <taxon>Bangiophyceae</taxon>
        <taxon>Cyanidiales</taxon>
        <taxon>Cyanidiaceae</taxon>
        <taxon>Cyanidioschyzon</taxon>
    </lineage>
</organism>
<evidence type="ECO:0008006" key="4">
    <source>
        <dbReference type="Google" id="ProtNLM"/>
    </source>
</evidence>
<gene>
    <name evidence="2" type="ORF">CYME_CMP049C</name>
</gene>
<feature type="region of interest" description="Disordered" evidence="1">
    <location>
        <begin position="1"/>
        <end position="27"/>
    </location>
</feature>
<dbReference type="AlphaFoldDB" id="M1UUY0"/>
<accession>M1UUY0</accession>
<feature type="region of interest" description="Disordered" evidence="1">
    <location>
        <begin position="811"/>
        <end position="833"/>
    </location>
</feature>
<dbReference type="GO" id="GO:0000149">
    <property type="term" value="F:SNARE binding"/>
    <property type="evidence" value="ECO:0007669"/>
    <property type="project" value="TreeGrafter"/>
</dbReference>
<dbReference type="eggNOG" id="KOG2286">
    <property type="taxonomic scope" value="Eukaryota"/>
</dbReference>
<keyword evidence="3" id="KW-1185">Reference proteome</keyword>
<feature type="region of interest" description="Disordered" evidence="1">
    <location>
        <begin position="670"/>
        <end position="690"/>
    </location>
</feature>
<dbReference type="KEGG" id="cme:CYME_CMP049C"/>
<feature type="region of interest" description="Disordered" evidence="1">
    <location>
        <begin position="357"/>
        <end position="389"/>
    </location>
</feature>
<proteinExistence type="predicted"/>
<dbReference type="GO" id="GO:0051601">
    <property type="term" value="P:exocyst localization"/>
    <property type="evidence" value="ECO:0007669"/>
    <property type="project" value="TreeGrafter"/>
</dbReference>
<sequence length="1004" mass="111339">MSSLAGSRPQARRSDTTQPRQPLHETPVRSTVFQSLLECVPESTWSVELARLCDELSTEEPCDLTGPLDQTEAAVSPRTQAEHSEPRSADLHSFTSETLESFLTKLNTSVKVLEDDWLCPATELGDSLQVAAEAFQRLRANTARWFLGSAVPDQALGSAVRRLLRLYAIAKQAHGYFEHLGVLSEEADTLDRALAEGSIDLRSAWEIWERLHREKELLAEELAIECEFSTVSCSAPTNETESEREQLQTVLTQRCEKRIAARIQQACRWRLRDLVPSLEQHPEDIHVIVAIFKEEPQLLAHLFPDVIREAISRRADHHERSIVGAASEAEHAAETGAPERSPGAHWLREVLADLDARNTSEQNASPERSAPSRAEEYGTAAAAVASKAQTSESASRLSLESVSREPEEPQFVARMLQRCELLIEDIRIVQKHVAALGEPAFPLDRWYALETNQIMNAVFWGIITRASLIPSRDILDLLGWIHRYRDFLQQTFPMLDPEGSASPAGALVWDRTHQETLVRGLDMPAERLIEGYAARALEMMRRWIRNCIKVDTEGPVDVRDDDGSLYTQGPLDVFRIVNDEMTIVQERLELGNPRFVQCISDACCAALLDYRTWSLDALEGTESEDGALERFCATVNNHRRCESLAAQFATRCHTILNQAVYGLGDWERETSATPQTPTQVPGPSPGTACARESEALNETTYVLAVDNLAAQFAVSAEFAATRVCNVIFEDMDDAPGLWPRLYTPAWISGEEEIANSIVATVDDFFHDIDTYLRVEVDRALVGSECATRVADRYAAALASYLGATGAAPEVGDAQRASPEALDPAGATPPLLGPRSRDRIAQRIAGGSSSRLLQVRAAGSEDARQGRRFRDAHPVANLDRRMVERLRKDYGILAAHFLHARRGGSHARVVRALAAIDAIADMLAAAFANNADAVSVHFSHLLDARLSRHTLYLWQPSTVERLLVAVAEATERTNALDTWKEAVAACRRAWSAREQRDWGEQPVSS</sequence>
<dbReference type="PANTHER" id="PTHR21292:SF1">
    <property type="entry name" value="EXOCYST COMPLEX COMPONENT 3"/>
    <property type="match status" value="1"/>
</dbReference>
<dbReference type="HOGENOM" id="CLU_299054_0_0_1"/>
<dbReference type="STRING" id="280699.M1UUY0"/>
<dbReference type="Gramene" id="CMP049CT">
    <property type="protein sequence ID" value="CMP049CT"/>
    <property type="gene ID" value="CMP049C"/>
</dbReference>
<evidence type="ECO:0000313" key="2">
    <source>
        <dbReference type="EMBL" id="BAM81711.1"/>
    </source>
</evidence>
<feature type="compositionally biased region" description="Basic and acidic residues" evidence="1">
    <location>
        <begin position="80"/>
        <end position="90"/>
    </location>
</feature>
<dbReference type="GeneID" id="16995941"/>
<evidence type="ECO:0000256" key="1">
    <source>
        <dbReference type="SAM" id="MobiDB-lite"/>
    </source>
</evidence>
<evidence type="ECO:0000313" key="3">
    <source>
        <dbReference type="Proteomes" id="UP000007014"/>
    </source>
</evidence>